<comment type="pathway">
    <text evidence="3">Antibiotic biosynthesis; bacillaene biosynthesis.</text>
</comment>
<proteinExistence type="predicted"/>
<sequence length="3635" mass="406032">MLVRTIEGTHSNASLHAAEDQTGAGSLMLHPIWKKRDRILAESILYEQREVILCESDQQITSEQLASRLQGARCRIFRSESTDLSTRYERYAKQLFIAVKSMLSSKPKGNVLIQLVVFASGDKELFRGLGGLLKTAQLENPKLKYQIIQLSDGSKLEHVVAMLEADSQNLNDREISYVEDVRYTKSLEETEMLERSGDLGIPWKEGGVYLITGGSGGLGLIFTEEIARQIKDVTLILTGRSELPEAKQTQLNDLKEQGAVVDYRRVDITDKAQVKALITGITEAYGGLNGIFHGAGIIRDQYILHKTEEEFAEVLKPKVTGLHNLDTFTSQMNLDFMLLFSSGAAETGNPGQADYAAANAFMDAFASYRNRLAEKGERRGKTVSINWPLWAQGGMHVDKEIERRMAERVGMTPLKTETGINALYQALVQDHDQVMIMEGDREKLRSTFLHQLGDKASGSMDSKGSFGTEAEGGHRLAVSQETLQEKAEHYFKKLLSSVIKLPVNRIESDAPMEKYGIDSLVIMRMTDELEKSFGSLSKTLFFEYQNIRSVADYFLDSHRDKLIDLLGVAHHIRQPAAASSARHVPLQPSKRRSRHQRFASLDKPNRSTPTKEDIAIIGMAGRYPQAKNVDELWENLCNRKDSITEIPKERWDYRLFADENKSMAQWGGFLDDVDRFDPLFFNITPREAEFMDPQERLFLECVLETLEDAGYTREALSKVQGSGMEGNVGVYVGVMYDEYQLYGAQEQAKGHKVALSGITSSIANRVSYFCNFHGPSIGLNTMCSSSLIAIHLACQSIHQGECELAIAGGVNISIHPNKYLLLDRGNFMSSKGRCESFGTGGDGYVPGEGVGSILLKPLSKAIEDRDQIYGVIKGSAINHGGRTNGYTVPNPNAQASMIRRAMKDANVDARHFSYIEAHGTGTALGDPIEITALTKAFEDQTVDKQFCSIGSVKSNIGHLESAAGIVGVTKVLLQMKYRKLVPSLHSSESNPNIDFEKTPFKVQHELEEWKRPVIVQDGAKREVPRLAGISAFGAGGSNAHLVIEEYMPEQKSEVAPIITTDNPAVIVLSGKEEENLKERASQLLRQIRLEKYEDQDLPDIAYTLQVGREAMEVRLGTTVTSIHELERKLNGYLAGDDDVEELYVGRVIREKDTLAIFKADDDLQKAIDSWISKGKYGKLLGFWVKGLDMNWESLHMDTTPKRISLPTYPFAKERYWISGVNASAELIGAHVPKRTEEVKPTAPIIERKEPIAAQADLAQLTPTIMKEKTVLYCKQLLAMVSSIPIDRIESDVSLESYGIDSVMIKQLAEEVNNTLGPISLTIFFEYQTIQALADYFMQTYSEKLMELFEIHASLDNLSNDQGEEHKKTAILSSVLEPMRTDYHRDVAQGHDGSHMDIAIIGLSGRYPQANNIHEFWGNLKLGKDCVVEIPEERWDYKRHYDADKFKTGKINSKWGGFINDVDKFDPLFFNISPEDAEYMDPQERLFLECVYETLEDAGYTREALSKVENGNIGVFVGSTFMDYQFLGIQSQMRGNPVALSGIASSIANRVSYFCNFNGPSMAIDTMCSSSLTALHAACDSIKLGRCKLAIAGGVNLSLHPNKYLFLSQYNFMSSKGKCESFGDGGDGYVPGEGVGSLLLKPLNQAIADGDQIYGVIKSTAVNHGGKTNGYSVPNPAALTQVIDKAITDANVNPRTISYIEAHGTGTSLGDPIEIAGLTRAFETHTKDKAFCSIGSAKSNIGHLEAAAGIAGVTKVLLQMKYKQYVPSLHSEVLNANIDFGQTPFSVQQELAEWKQPIVEIDGEKKEYPRIAGISSFGAGGSNSHVIIEEYVQGNQVDNPVEVTVNDPAVILLSAKRKENLKEQAVQLLEAIKAERLDNNHLANMAYTLQVGRECMEERLGFIVSSMDDLTEKLEKYVLGKHDITNLYRGNGKKQRNILTLFKSNEEFQNVIQLLVERKKYSTLLELWVTGIDVDWEKLHIHRKMKRISLPTYPFTRERYWLPELESDASVNVKAGYLHPMLHRNTSNFDGQKFSSIWTGNEFFLNDYAILGEKRLPEIAYLEMIRAAIHESVPRAEEYTIILKNITWSSPFTAKERSRELHIDIYRVEKDEIGYEIYSAGLTDQDEIVHGQGRAELVLRKKISQPERVDLHRIQAECSGTVLSGSQCYSKLNAIGIECGSGLQGIDHLHIGNGSVLAKLVLPESLREESEFYILHPTILNSAIQAMIGLSISHGETKAKAISQPWLPVSLEELELTGCCTESMWVIVRTSESNHFDTNVRNVHIDLCDENGNIRVRLKNFRFRALEAVDDSKTAIGSMMVHPVWEKSVILQAETPEYVLRNIFLCEADQTMSSEAIESQIKGVRCTIFRSEARDLHVRFEQYAIQLFGALQNILLSKPKGHVLSQLVVFTGDDRELFRGLGGLLKTAQLENPKLMFQIIQMPAGSKVEEITATLEADSHSPKDREVKYEAGARYTKSFEESGLSDRNEKDEQPWKEGGVYLLTGGAGGLGLIFAEEISRTIKDVKLILTGRSALSEEKEAQLYALKGRGANVQYKRVDITDRNQVQTLIDEIVEDYGRLNGIFHSAGIIRDQLIIHKSEEEFAEVLGPKVTGLLHLDTFTSGMNLDFIILFSSGAGEFGNPGQADYSAANAFMDGYASYRNKLVAKGERQGRTISINWSLWEQGGMHVDKEIEKIMFDNLGMVPLKSETGINALYQALDQNQDQVLVMEGNTGKIRVKILLTELADNTQQPQKQVREVNFDRLKEQAIHKLTVLFGESIKLCSDQINVQEPFETYGVDSVKLTLLNKKLTDHFKDASSTIFFEYRNIEALSTYLASEYPYECTQWIGDDISDEDASRPQRLISKNPFEESHVFPTLLPNRSRLGAKKRNRYDAGSGSQEEEQIAVIGVSGRFPMARNIHEFWDNLKSGTNCITELSEERWSLGGFFNPNREEALSKQQSFSKWGGFLEGYADFDPLFFNISPAEAQRMDPQERLFLEQCWKAVEDAGYVPSKMDESIRNQIGVFGGVTKTGFNLWNETSNQFYNTSFASMVNRLSYVMDFHGPSVPVDTMCSSSLTALHQACESIRHGETSMAVVGAVNLYAHPSNYTSLAQGGLLSDRSSSTVFGKGGNGFIPSEGVGAVVLKKLSDAERDKDHIWAVIKGSAVSHSGRTNGYNVPDPVKQSAVIQKALDAAGIDPRSIRHIEAAASGAEMVDAIEMSAITKVFGKSRDGENNFYTLGSIKASLGHGESVSGMAQFIKALLQLKHKLICPTRLPEQLNPSINFDALPFTVETKLAEWPEMELDGGRSPRRIGINSFGAGGVYSHVIVEEYESPTDNTYVSTDETPSLFVFSAKTSHTLRSYVEIWKAYLEKHPSLDLRRLAYVLQLRREPMKRRFAVVAHNTGELITSMEKFLIEESDHRTEFASLEPIHDDRIEQLIVQKNWSALAQLWLNGISIPWGELYSDYAPQHMPELPTYPFKAKRFWPNEIEQRHPGEIEAENQPFISLDDILSVSVQPEKTLAPPIAEPENESGFIPVVIEEDTKFLYGVMEIEQRIKDILFDLLYLDDLDEFDVEANFMELGLDSILVGKFIHTLNSQLGLSLNDTIIFDYSTTSKLADYMATHLKPRRLNESYA</sequence>
<dbReference type="SUPFAM" id="SSF53901">
    <property type="entry name" value="Thiolase-like"/>
    <property type="match status" value="3"/>
</dbReference>
<dbReference type="InterPro" id="IPR014030">
    <property type="entry name" value="Ketoacyl_synth_N"/>
</dbReference>
<dbReference type="InterPro" id="IPR032821">
    <property type="entry name" value="PKS_assoc"/>
</dbReference>
<dbReference type="InterPro" id="IPR013968">
    <property type="entry name" value="PKS_KR"/>
</dbReference>
<dbReference type="InterPro" id="IPR006162">
    <property type="entry name" value="Ppantetheine_attach_site"/>
</dbReference>
<dbReference type="GO" id="GO:0071770">
    <property type="term" value="P:DIM/DIP cell wall layer assembly"/>
    <property type="evidence" value="ECO:0007669"/>
    <property type="project" value="TreeGrafter"/>
</dbReference>
<dbReference type="EMBL" id="CP041217">
    <property type="protein sequence ID" value="QDH19804.1"/>
    <property type="molecule type" value="Genomic_DNA"/>
</dbReference>
<dbReference type="Pfam" id="PF02801">
    <property type="entry name" value="Ketoacyl-synt_C"/>
    <property type="match status" value="3"/>
</dbReference>
<comment type="function">
    <text evidence="1">Involved in some intermediate steps for the synthesis of the antibiotic polyketide bacillaene which is involved in secondary metabolism.</text>
</comment>
<evidence type="ECO:0000259" key="12">
    <source>
        <dbReference type="PROSITE" id="PS52004"/>
    </source>
</evidence>
<dbReference type="InterPro" id="IPR036736">
    <property type="entry name" value="ACP-like_sf"/>
</dbReference>
<dbReference type="Gene3D" id="1.10.1200.10">
    <property type="entry name" value="ACP-like"/>
    <property type="match status" value="4"/>
</dbReference>
<dbReference type="Gene3D" id="3.10.129.110">
    <property type="entry name" value="Polyketide synthase dehydratase"/>
    <property type="match status" value="1"/>
</dbReference>
<keyword evidence="5" id="KW-0963">Cytoplasm</keyword>
<dbReference type="UniPathway" id="UPA01003"/>
<feature type="domain" description="Ketosynthase family 3 (KS3)" evidence="12">
    <location>
        <begin position="2900"/>
        <end position="3330"/>
    </location>
</feature>
<comment type="subcellular location">
    <subcellularLocation>
        <location evidence="2">Cytoplasm</location>
    </subcellularLocation>
</comment>
<dbReference type="GO" id="GO:0005737">
    <property type="term" value="C:cytoplasm"/>
    <property type="evidence" value="ECO:0007669"/>
    <property type="project" value="UniProtKB-SubCell"/>
</dbReference>
<dbReference type="GO" id="GO:0006633">
    <property type="term" value="P:fatty acid biosynthetic process"/>
    <property type="evidence" value="ECO:0007669"/>
    <property type="project" value="TreeGrafter"/>
</dbReference>
<feature type="domain" description="Carrier" evidence="11">
    <location>
        <begin position="3550"/>
        <end position="3625"/>
    </location>
</feature>
<evidence type="ECO:0000256" key="9">
    <source>
        <dbReference type="PROSITE-ProRule" id="PRU01363"/>
    </source>
</evidence>
<dbReference type="InterPro" id="IPR057326">
    <property type="entry name" value="KR_dom"/>
</dbReference>
<dbReference type="Gene3D" id="3.40.47.10">
    <property type="match status" value="3"/>
</dbReference>
<dbReference type="SMART" id="SM00823">
    <property type="entry name" value="PKS_PP"/>
    <property type="match status" value="4"/>
</dbReference>
<dbReference type="InterPro" id="IPR014031">
    <property type="entry name" value="Ketoacyl_synth_C"/>
</dbReference>
<evidence type="ECO:0000256" key="10">
    <source>
        <dbReference type="SAM" id="MobiDB-lite"/>
    </source>
</evidence>
<dbReference type="PANTHER" id="PTHR43775:SF37">
    <property type="entry name" value="SI:DKEY-61P9.11"/>
    <property type="match status" value="1"/>
</dbReference>
<evidence type="ECO:0000259" key="13">
    <source>
        <dbReference type="PROSITE" id="PS52019"/>
    </source>
</evidence>
<evidence type="ECO:0000256" key="5">
    <source>
        <dbReference type="ARBA" id="ARBA00022490"/>
    </source>
</evidence>
<dbReference type="InterPro" id="IPR049900">
    <property type="entry name" value="PKS_mFAS_DH"/>
</dbReference>
<dbReference type="InterPro" id="IPR049552">
    <property type="entry name" value="PKS_DH_N"/>
</dbReference>
<dbReference type="PROSITE" id="PS52004">
    <property type="entry name" value="KS3_2"/>
    <property type="match status" value="3"/>
</dbReference>
<dbReference type="InterPro" id="IPR036291">
    <property type="entry name" value="NAD(P)-bd_dom_sf"/>
</dbReference>
<dbReference type="CDD" id="cd08953">
    <property type="entry name" value="KR_2_SDR_x"/>
    <property type="match status" value="2"/>
</dbReference>
<dbReference type="SMART" id="SM00826">
    <property type="entry name" value="PKS_DH"/>
    <property type="match status" value="1"/>
</dbReference>
<feature type="region of interest" description="N-terminal hotdog fold" evidence="9">
    <location>
        <begin position="2018"/>
        <end position="2141"/>
    </location>
</feature>
<dbReference type="Pfam" id="PF14765">
    <property type="entry name" value="PS-DH"/>
    <property type="match status" value="1"/>
</dbReference>
<dbReference type="Pfam" id="PF08659">
    <property type="entry name" value="KR"/>
    <property type="match status" value="2"/>
</dbReference>
<dbReference type="SMART" id="SM00822">
    <property type="entry name" value="PKS_KR"/>
    <property type="match status" value="2"/>
</dbReference>
<name>A0A4Y6URX8_SACBS</name>
<dbReference type="InterPro" id="IPR050091">
    <property type="entry name" value="PKS_NRPS_Biosynth_Enz"/>
</dbReference>
<organism evidence="14 15">
    <name type="scientific">Saccharibacillus brassicae</name>
    <dbReference type="NCBI Taxonomy" id="2583377"/>
    <lineage>
        <taxon>Bacteria</taxon>
        <taxon>Bacillati</taxon>
        <taxon>Bacillota</taxon>
        <taxon>Bacilli</taxon>
        <taxon>Bacillales</taxon>
        <taxon>Paenibacillaceae</taxon>
        <taxon>Saccharibacillus</taxon>
    </lineage>
</organism>
<dbReference type="InterPro" id="IPR020807">
    <property type="entry name" value="PKS_DH"/>
</dbReference>
<dbReference type="Pfam" id="PF00550">
    <property type="entry name" value="PP-binding"/>
    <property type="match status" value="4"/>
</dbReference>
<evidence type="ECO:0000256" key="3">
    <source>
        <dbReference type="ARBA" id="ARBA00004789"/>
    </source>
</evidence>
<dbReference type="InterPro" id="IPR009081">
    <property type="entry name" value="PP-bd_ACP"/>
</dbReference>
<evidence type="ECO:0000259" key="11">
    <source>
        <dbReference type="PROSITE" id="PS50075"/>
    </source>
</evidence>
<dbReference type="PROSITE" id="PS00012">
    <property type="entry name" value="PHOSPHOPANTETHEINE"/>
    <property type="match status" value="1"/>
</dbReference>
<feature type="domain" description="Ketosynthase family 3 (KS3)" evidence="12">
    <location>
        <begin position="1394"/>
        <end position="1829"/>
    </location>
</feature>
<keyword evidence="8" id="KW-0677">Repeat</keyword>
<feature type="region of interest" description="Disordered" evidence="10">
    <location>
        <begin position="577"/>
        <end position="609"/>
    </location>
</feature>
<dbReference type="PROSITE" id="PS50075">
    <property type="entry name" value="CARRIER"/>
    <property type="match status" value="3"/>
</dbReference>
<dbReference type="KEGG" id="saca:FFV09_02330"/>
<feature type="domain" description="Ketosynthase family 3 (KS3)" evidence="12">
    <location>
        <begin position="611"/>
        <end position="1045"/>
    </location>
</feature>
<evidence type="ECO:0000256" key="2">
    <source>
        <dbReference type="ARBA" id="ARBA00004496"/>
    </source>
</evidence>
<dbReference type="InterPro" id="IPR016039">
    <property type="entry name" value="Thiolase-like"/>
</dbReference>
<dbReference type="Pfam" id="PF00109">
    <property type="entry name" value="ketoacyl-synt"/>
    <property type="match status" value="3"/>
</dbReference>
<feature type="domain" description="Carrier" evidence="11">
    <location>
        <begin position="482"/>
        <end position="558"/>
    </location>
</feature>
<evidence type="ECO:0000256" key="1">
    <source>
        <dbReference type="ARBA" id="ARBA00003299"/>
    </source>
</evidence>
<dbReference type="GO" id="GO:0004312">
    <property type="term" value="F:fatty acid synthase activity"/>
    <property type="evidence" value="ECO:0007669"/>
    <property type="project" value="TreeGrafter"/>
</dbReference>
<dbReference type="Gene3D" id="3.40.50.720">
    <property type="entry name" value="NAD(P)-binding Rossmann-like Domain"/>
    <property type="match status" value="2"/>
</dbReference>
<evidence type="ECO:0000256" key="4">
    <source>
        <dbReference type="ARBA" id="ARBA00022450"/>
    </source>
</evidence>
<dbReference type="InterPro" id="IPR020806">
    <property type="entry name" value="PKS_PP-bd"/>
</dbReference>
<dbReference type="SUPFAM" id="SSF51735">
    <property type="entry name" value="NAD(P)-binding Rossmann-fold domains"/>
    <property type="match status" value="2"/>
</dbReference>
<dbReference type="GO" id="GO:0005886">
    <property type="term" value="C:plasma membrane"/>
    <property type="evidence" value="ECO:0007669"/>
    <property type="project" value="TreeGrafter"/>
</dbReference>
<feature type="domain" description="Carrier" evidence="11">
    <location>
        <begin position="1267"/>
        <end position="1340"/>
    </location>
</feature>
<dbReference type="PROSITE" id="PS52019">
    <property type="entry name" value="PKS_MFAS_DH"/>
    <property type="match status" value="1"/>
</dbReference>
<dbReference type="Pfam" id="PF22336">
    <property type="entry name" value="RhiE-like_linker"/>
    <property type="match status" value="2"/>
</dbReference>
<evidence type="ECO:0000256" key="6">
    <source>
        <dbReference type="ARBA" id="ARBA00022553"/>
    </source>
</evidence>
<gene>
    <name evidence="14" type="ORF">FFV09_02330</name>
</gene>
<dbReference type="InterPro" id="IPR049551">
    <property type="entry name" value="PKS_DH_C"/>
</dbReference>
<dbReference type="InterPro" id="IPR020841">
    <property type="entry name" value="PKS_Beta-ketoAc_synthase_dom"/>
</dbReference>
<dbReference type="InterPro" id="IPR054514">
    <property type="entry name" value="RhiE-like_linker"/>
</dbReference>
<dbReference type="InterPro" id="IPR042104">
    <property type="entry name" value="PKS_dehydratase_sf"/>
</dbReference>
<reference evidence="14 15" key="1">
    <citation type="submission" date="2019-06" db="EMBL/GenBank/DDBJ databases">
        <title>Saccharibacillus brassicae sp. nov., an endophytic bacterium isolated from Chinese cabbage seeds (Brassica pekinensis).</title>
        <authorList>
            <person name="Jiang L."/>
            <person name="Lee J."/>
            <person name="Kim S.W."/>
        </authorList>
    </citation>
    <scope>NUCLEOTIDE SEQUENCE [LARGE SCALE GENOMIC DNA]</scope>
    <source>
        <strain evidence="15">KCTC 43072 / ATSA2</strain>
    </source>
</reference>
<evidence type="ECO:0000256" key="8">
    <source>
        <dbReference type="ARBA" id="ARBA00022737"/>
    </source>
</evidence>
<comment type="caution">
    <text evidence="9">Lacks conserved residue(s) required for the propagation of feature annotation.</text>
</comment>
<dbReference type="OrthoDB" id="2460252at2"/>
<dbReference type="Gene3D" id="1.10.1240.100">
    <property type="match status" value="3"/>
</dbReference>
<dbReference type="Proteomes" id="UP000316968">
    <property type="component" value="Chromosome"/>
</dbReference>
<keyword evidence="4" id="KW-0596">Phosphopantetheine</keyword>
<dbReference type="PANTHER" id="PTHR43775">
    <property type="entry name" value="FATTY ACID SYNTHASE"/>
    <property type="match status" value="1"/>
</dbReference>
<feature type="domain" description="PKS/mFAS DH" evidence="13">
    <location>
        <begin position="2018"/>
        <end position="2311"/>
    </location>
</feature>
<dbReference type="Pfam" id="PF16197">
    <property type="entry name" value="KAsynt_C_assoc"/>
    <property type="match status" value="1"/>
</dbReference>
<accession>A0A4Y6URX8</accession>
<dbReference type="FunFam" id="3.40.47.10:FF:000019">
    <property type="entry name" value="Polyketide synthase type I"/>
    <property type="match status" value="2"/>
</dbReference>
<dbReference type="SMART" id="SM00825">
    <property type="entry name" value="PKS_KS"/>
    <property type="match status" value="3"/>
</dbReference>
<keyword evidence="7" id="KW-0808">Transferase</keyword>
<keyword evidence="6" id="KW-0597">Phosphoprotein</keyword>
<dbReference type="SMART" id="SM01294">
    <property type="entry name" value="PKS_PP_betabranch"/>
    <property type="match status" value="1"/>
</dbReference>
<evidence type="ECO:0000256" key="7">
    <source>
        <dbReference type="ARBA" id="ARBA00022679"/>
    </source>
</evidence>
<dbReference type="CDD" id="cd00833">
    <property type="entry name" value="PKS"/>
    <property type="match status" value="3"/>
</dbReference>
<protein>
    <submittedName>
        <fullName evidence="14">SDR family NAD(P)-dependent oxidoreductase</fullName>
    </submittedName>
</protein>
<dbReference type="SUPFAM" id="SSF47336">
    <property type="entry name" value="ACP-like"/>
    <property type="match status" value="4"/>
</dbReference>
<dbReference type="GO" id="GO:0031177">
    <property type="term" value="F:phosphopantetheine binding"/>
    <property type="evidence" value="ECO:0007669"/>
    <property type="project" value="InterPro"/>
</dbReference>
<evidence type="ECO:0000313" key="14">
    <source>
        <dbReference type="EMBL" id="QDH19804.1"/>
    </source>
</evidence>
<feature type="region of interest" description="C-terminal hotdog fold" evidence="9">
    <location>
        <begin position="2158"/>
        <end position="2311"/>
    </location>
</feature>
<evidence type="ECO:0000313" key="15">
    <source>
        <dbReference type="Proteomes" id="UP000316968"/>
    </source>
</evidence>
<keyword evidence="15" id="KW-1185">Reference proteome</keyword>
<dbReference type="Pfam" id="PF21089">
    <property type="entry name" value="PKS_DH_N"/>
    <property type="match status" value="1"/>
</dbReference>